<dbReference type="SMART" id="SM00267">
    <property type="entry name" value="GGDEF"/>
    <property type="match status" value="1"/>
</dbReference>
<dbReference type="PANTHER" id="PTHR45138">
    <property type="entry name" value="REGULATORY COMPONENTS OF SENSORY TRANSDUCTION SYSTEM"/>
    <property type="match status" value="1"/>
</dbReference>
<keyword evidence="1" id="KW-0472">Membrane</keyword>
<feature type="transmembrane region" description="Helical" evidence="1">
    <location>
        <begin position="52"/>
        <end position="69"/>
    </location>
</feature>
<accession>D5EGQ5</accession>
<sequence>MKDWLGSILFLLVSAAGFFFGKGLGCGIFLFPATLLVFLLAFSIYGTKRANGIMLLFVSVLVPAHIIFFHFPLRIALPLYVMIFAVYCLSEFLRRQSAKEMAVFLDYIKQAGSASTIEKVCVPALDLIKRLMPDSAPAVALYDKKRNLFQILSAHDEYTGEGVSPDGTVPFENHVYSRVFVSGKPLIVDDIRSHPPYVEGTPGARSGLVVPIVWRDQKSGVIVVESRKLARFSSTDLRGLQFFAVILGEILTHLQVEQKLEANVAELKRTNEAFSSTQKALSNALDVSREQKANLEVLLKKFRDLFDIVQGMSLCRSAEELFSLVSWQLSQRLGYKNVYVFSRESFSKEITLQTWVGKLPEELKDLKGLEKGILLHVLETGEPYLATDVSKDSLYLNLDSDVRCQLIVPVISSNGLWGAVAVDDDVIGGITNQDQELLGVIAAHMALELENKESFARLNVEVNRLRTLLDIVQSFSVERADFEQVAPHVVQMLTSVFNYEKISIFRVEKKEDASFFLRALASNFVSMADLDEYSQKLYENGGGLVIRCAERGEIINTPNLAASSYYVNLSSKSTTSQLDIPILFGGEVFAVISMEKNSPFVKSDEGFFMILSKHLAALVAVQTAIEETKRKALIDDLTQLWNRRFLSMRIAEEQSRHERFGDPASMVMIDMANFKLINDTYGHLVGDKVLKSFASLLSECVRAGDIAGRFGGDEFLLILPGTVQKQAFHLVKRLQSSLEALHVEGVLHNISADFGVATVPEDASSLHEALKIADDRMYQSKVERRRRQEENKGT</sequence>
<dbReference type="Pfam" id="PF13185">
    <property type="entry name" value="GAF_2"/>
    <property type="match status" value="1"/>
</dbReference>
<dbReference type="OrthoDB" id="9759607at2"/>
<dbReference type="GO" id="GO:0005886">
    <property type="term" value="C:plasma membrane"/>
    <property type="evidence" value="ECO:0007669"/>
    <property type="project" value="TreeGrafter"/>
</dbReference>
<organism evidence="3 4">
    <name type="scientific">Aminobacterium colombiense (strain DSM 12261 / ALA-1)</name>
    <dbReference type="NCBI Taxonomy" id="572547"/>
    <lineage>
        <taxon>Bacteria</taxon>
        <taxon>Thermotogati</taxon>
        <taxon>Synergistota</taxon>
        <taxon>Synergistia</taxon>
        <taxon>Synergistales</taxon>
        <taxon>Aminobacteriaceae</taxon>
        <taxon>Aminobacterium</taxon>
    </lineage>
</organism>
<dbReference type="InterPro" id="IPR043128">
    <property type="entry name" value="Rev_trsase/Diguanyl_cyclase"/>
</dbReference>
<dbReference type="PANTHER" id="PTHR45138:SF6">
    <property type="entry name" value="DIGUANYLATE CYCLASE DGCN"/>
    <property type="match status" value="1"/>
</dbReference>
<evidence type="ECO:0000313" key="4">
    <source>
        <dbReference type="Proteomes" id="UP000002366"/>
    </source>
</evidence>
<dbReference type="STRING" id="572547.Amico_1621"/>
<dbReference type="RefSeq" id="WP_013049000.1">
    <property type="nucleotide sequence ID" value="NC_014011.1"/>
</dbReference>
<dbReference type="KEGG" id="aco:Amico_1621"/>
<dbReference type="InterPro" id="IPR029016">
    <property type="entry name" value="GAF-like_dom_sf"/>
</dbReference>
<dbReference type="InterPro" id="IPR003018">
    <property type="entry name" value="GAF"/>
</dbReference>
<dbReference type="eggNOG" id="COG2199">
    <property type="taxonomic scope" value="Bacteria"/>
</dbReference>
<proteinExistence type="predicted"/>
<dbReference type="GO" id="GO:1902201">
    <property type="term" value="P:negative regulation of bacterial-type flagellum-dependent cell motility"/>
    <property type="evidence" value="ECO:0007669"/>
    <property type="project" value="TreeGrafter"/>
</dbReference>
<dbReference type="SMART" id="SM00065">
    <property type="entry name" value="GAF"/>
    <property type="match status" value="3"/>
</dbReference>
<gene>
    <name evidence="3" type="ordered locus">Amico_1621</name>
</gene>
<dbReference type="CDD" id="cd01949">
    <property type="entry name" value="GGDEF"/>
    <property type="match status" value="1"/>
</dbReference>
<dbReference type="EMBL" id="CP001997">
    <property type="protein sequence ID" value="ADE57737.1"/>
    <property type="molecule type" value="Genomic_DNA"/>
</dbReference>
<feature type="domain" description="GGDEF" evidence="2">
    <location>
        <begin position="662"/>
        <end position="794"/>
    </location>
</feature>
<dbReference type="SUPFAM" id="SSF55073">
    <property type="entry name" value="Nucleotide cyclase"/>
    <property type="match status" value="1"/>
</dbReference>
<evidence type="ECO:0000313" key="3">
    <source>
        <dbReference type="EMBL" id="ADE57737.1"/>
    </source>
</evidence>
<evidence type="ECO:0000256" key="1">
    <source>
        <dbReference type="SAM" id="Phobius"/>
    </source>
</evidence>
<dbReference type="InterPro" id="IPR029787">
    <property type="entry name" value="Nucleotide_cyclase"/>
</dbReference>
<keyword evidence="1" id="KW-0812">Transmembrane</keyword>
<keyword evidence="4" id="KW-1185">Reference proteome</keyword>
<dbReference type="GO" id="GO:0052621">
    <property type="term" value="F:diguanylate cyclase activity"/>
    <property type="evidence" value="ECO:0007669"/>
    <property type="project" value="TreeGrafter"/>
</dbReference>
<dbReference type="Pfam" id="PF00990">
    <property type="entry name" value="GGDEF"/>
    <property type="match status" value="1"/>
</dbReference>
<dbReference type="Gene3D" id="3.30.70.270">
    <property type="match status" value="1"/>
</dbReference>
<dbReference type="eggNOG" id="COG2203">
    <property type="taxonomic scope" value="Bacteria"/>
</dbReference>
<dbReference type="InterPro" id="IPR050469">
    <property type="entry name" value="Diguanylate_Cyclase"/>
</dbReference>
<dbReference type="NCBIfam" id="TIGR00254">
    <property type="entry name" value="GGDEF"/>
    <property type="match status" value="1"/>
</dbReference>
<dbReference type="Gene3D" id="3.30.450.40">
    <property type="match status" value="3"/>
</dbReference>
<protein>
    <submittedName>
        <fullName evidence="3">Diguanylate cyclase with GAF sensor</fullName>
    </submittedName>
</protein>
<dbReference type="Proteomes" id="UP000002366">
    <property type="component" value="Chromosome"/>
</dbReference>
<feature type="transmembrane region" description="Helical" evidence="1">
    <location>
        <begin position="27"/>
        <end position="45"/>
    </location>
</feature>
<dbReference type="FunFam" id="3.30.70.270:FF:000001">
    <property type="entry name" value="Diguanylate cyclase domain protein"/>
    <property type="match status" value="1"/>
</dbReference>
<feature type="transmembrane region" description="Helical" evidence="1">
    <location>
        <begin position="75"/>
        <end position="93"/>
    </location>
</feature>
<evidence type="ECO:0000259" key="2">
    <source>
        <dbReference type="PROSITE" id="PS50887"/>
    </source>
</evidence>
<dbReference type="SUPFAM" id="SSF55781">
    <property type="entry name" value="GAF domain-like"/>
    <property type="match status" value="3"/>
</dbReference>
<dbReference type="HOGENOM" id="CLU_024971_0_0_0"/>
<dbReference type="InterPro" id="IPR000160">
    <property type="entry name" value="GGDEF_dom"/>
</dbReference>
<dbReference type="Pfam" id="PF01590">
    <property type="entry name" value="GAF"/>
    <property type="match status" value="2"/>
</dbReference>
<keyword evidence="1" id="KW-1133">Transmembrane helix</keyword>
<name>D5EGQ5_AMICL</name>
<dbReference type="AlphaFoldDB" id="D5EGQ5"/>
<reference evidence="3 4" key="1">
    <citation type="journal article" date="2010" name="Stand. Genomic Sci.">
        <title>Complete genome sequence of Aminobacterium colombiense type strain (ALA-1).</title>
        <authorList>
            <person name="Chertkov O."/>
            <person name="Sikorski J."/>
            <person name="Brambilla E."/>
            <person name="Lapidus A."/>
            <person name="Copeland A."/>
            <person name="Glavina Del Rio T."/>
            <person name="Nolan M."/>
            <person name="Lucas S."/>
            <person name="Tice H."/>
            <person name="Cheng J.F."/>
            <person name="Han C."/>
            <person name="Detter J.C."/>
            <person name="Bruce D."/>
            <person name="Tapia R."/>
            <person name="Goodwin L."/>
            <person name="Pitluck S."/>
            <person name="Liolios K."/>
            <person name="Ivanova N."/>
            <person name="Mavromatis K."/>
            <person name="Ovchinnikova G."/>
            <person name="Pati A."/>
            <person name="Chen A."/>
            <person name="Palaniappan K."/>
            <person name="Land M."/>
            <person name="Hauser L."/>
            <person name="Chang Y.J."/>
            <person name="Jeffries C.D."/>
            <person name="Spring S."/>
            <person name="Rohde M."/>
            <person name="Goker M."/>
            <person name="Bristow J."/>
            <person name="Eisen J.A."/>
            <person name="Markowitz V."/>
            <person name="Hugenholtz P."/>
            <person name="Kyrpides N.C."/>
            <person name="Klenk H.P."/>
        </authorList>
    </citation>
    <scope>NUCLEOTIDE SEQUENCE [LARGE SCALE GENOMIC DNA]</scope>
    <source>
        <strain evidence="4">DSM 12261 / ALA-1</strain>
    </source>
</reference>
<dbReference type="GO" id="GO:0043709">
    <property type="term" value="P:cell adhesion involved in single-species biofilm formation"/>
    <property type="evidence" value="ECO:0007669"/>
    <property type="project" value="TreeGrafter"/>
</dbReference>
<dbReference type="PROSITE" id="PS50887">
    <property type="entry name" value="GGDEF"/>
    <property type="match status" value="1"/>
</dbReference>